<organism evidence="2 3">
    <name type="scientific">Monilinia vaccinii-corymbosi</name>
    <dbReference type="NCBI Taxonomy" id="61207"/>
    <lineage>
        <taxon>Eukaryota</taxon>
        <taxon>Fungi</taxon>
        <taxon>Dikarya</taxon>
        <taxon>Ascomycota</taxon>
        <taxon>Pezizomycotina</taxon>
        <taxon>Leotiomycetes</taxon>
        <taxon>Helotiales</taxon>
        <taxon>Sclerotiniaceae</taxon>
        <taxon>Monilinia</taxon>
    </lineage>
</organism>
<evidence type="ECO:0000313" key="2">
    <source>
        <dbReference type="EMBL" id="QSZ31755.1"/>
    </source>
</evidence>
<sequence length="103" mass="11312">MITSQEVEASEWGMNPGWSGATDDGAGSLWRDFGGGRSRIGRTEDFDHLVICLHPTLDIRSARSASRTNAALPPTRTYARSKFDFPPELSHVHGSPSYSSYIN</sequence>
<dbReference type="AlphaFoldDB" id="A0A8A3P1I6"/>
<gene>
    <name evidence="2" type="ORF">DSL72_001323</name>
</gene>
<name>A0A8A3P1I6_9HELO</name>
<proteinExistence type="predicted"/>
<keyword evidence="3" id="KW-1185">Reference proteome</keyword>
<evidence type="ECO:0000256" key="1">
    <source>
        <dbReference type="SAM" id="MobiDB-lite"/>
    </source>
</evidence>
<dbReference type="EMBL" id="CP063406">
    <property type="protein sequence ID" value="QSZ31755.1"/>
    <property type="molecule type" value="Genomic_DNA"/>
</dbReference>
<protein>
    <submittedName>
        <fullName evidence="2">Uncharacterized protein</fullName>
    </submittedName>
</protein>
<dbReference type="Proteomes" id="UP000672032">
    <property type="component" value="Chromosome 2"/>
</dbReference>
<accession>A0A8A3P1I6</accession>
<evidence type="ECO:0000313" key="3">
    <source>
        <dbReference type="Proteomes" id="UP000672032"/>
    </source>
</evidence>
<feature type="region of interest" description="Disordered" evidence="1">
    <location>
        <begin position="1"/>
        <end position="25"/>
    </location>
</feature>
<reference evidence="2" key="1">
    <citation type="submission" date="2020-10" db="EMBL/GenBank/DDBJ databases">
        <title>Genome Sequence of Monilinia vaccinii-corymbosi Sheds Light on Mummy Berry Disease Infection of Blueberry and Mating Type.</title>
        <authorList>
            <person name="Yow A.G."/>
            <person name="Zhang Y."/>
            <person name="Bansal K."/>
            <person name="Eacker S.M."/>
            <person name="Sullivan S."/>
            <person name="Liachko I."/>
            <person name="Cubeta M.A."/>
            <person name="Rollins J.A."/>
            <person name="Ashrafi H."/>
        </authorList>
    </citation>
    <scope>NUCLEOTIDE SEQUENCE</scope>
    <source>
        <strain evidence="2">RL-1</strain>
    </source>
</reference>